<evidence type="ECO:0000256" key="1">
    <source>
        <dbReference type="SAM" id="MobiDB-lite"/>
    </source>
</evidence>
<dbReference type="OMA" id="MPCYRLD"/>
<dbReference type="CDD" id="cd04645">
    <property type="entry name" value="LbH_gamma_CA_like"/>
    <property type="match status" value="1"/>
</dbReference>
<dbReference type="InParanoid" id="F0XYM9"/>
<keyword evidence="3" id="KW-1185">Reference proteome</keyword>
<dbReference type="GeneID" id="20219231"/>
<dbReference type="Proteomes" id="UP000002729">
    <property type="component" value="Unassembled WGS sequence"/>
</dbReference>
<dbReference type="eggNOG" id="ENOG502QTES">
    <property type="taxonomic scope" value="Eukaryota"/>
</dbReference>
<dbReference type="PANTHER" id="PTHR13061">
    <property type="entry name" value="DYNACTIN SUBUNIT P25"/>
    <property type="match status" value="1"/>
</dbReference>
<sequence>MARASEPDPAAAAAAAAPPPPPPPRARGAAPAVGGKLYAVDGVAPTLPASGRCWIAPGARVVGAVALGDDVSIWFNAVLRGDNDAITVGDGSNVQENAVLHCDPGAPCAVGRGCTIGHRVTLHGCSVGDGTLVGMGAVVLNHAKIGRNCLVGAGSLVAERATFPDNSLVAGNPAKLVRALTDAQAAGLRAGAADYAALARKLRGGLVEVDAAACVPEARTCVL</sequence>
<dbReference type="InterPro" id="IPR001451">
    <property type="entry name" value="Hexapep"/>
</dbReference>
<gene>
    <name evidence="2" type="ORF">AURANDRAFT_20041</name>
</gene>
<organism evidence="3">
    <name type="scientific">Aureococcus anophagefferens</name>
    <name type="common">Harmful bloom alga</name>
    <dbReference type="NCBI Taxonomy" id="44056"/>
    <lineage>
        <taxon>Eukaryota</taxon>
        <taxon>Sar</taxon>
        <taxon>Stramenopiles</taxon>
        <taxon>Ochrophyta</taxon>
        <taxon>Pelagophyceae</taxon>
        <taxon>Pelagomonadales</taxon>
        <taxon>Pelagomonadaceae</taxon>
        <taxon>Aureococcus</taxon>
    </lineage>
</organism>
<dbReference type="AlphaFoldDB" id="F0XYM9"/>
<reference evidence="2 3" key="1">
    <citation type="journal article" date="2011" name="Proc. Natl. Acad. Sci. U.S.A.">
        <title>Niche of harmful alga Aureococcus anophagefferens revealed through ecogenomics.</title>
        <authorList>
            <person name="Gobler C.J."/>
            <person name="Berry D.L."/>
            <person name="Dyhrman S.T."/>
            <person name="Wilhelm S.W."/>
            <person name="Salamov A."/>
            <person name="Lobanov A.V."/>
            <person name="Zhang Y."/>
            <person name="Collier J.L."/>
            <person name="Wurch L.L."/>
            <person name="Kustka A.B."/>
            <person name="Dill B.D."/>
            <person name="Shah M."/>
            <person name="VerBerkmoes N.C."/>
            <person name="Kuo A."/>
            <person name="Terry A."/>
            <person name="Pangilinan J."/>
            <person name="Lindquist E.A."/>
            <person name="Lucas S."/>
            <person name="Paulsen I.T."/>
            <person name="Hattenrath-Lehmann T.K."/>
            <person name="Talmage S.C."/>
            <person name="Walker E.A."/>
            <person name="Koch F."/>
            <person name="Burson A.M."/>
            <person name="Marcoval M.A."/>
            <person name="Tang Y.Z."/>
            <person name="Lecleir G.R."/>
            <person name="Coyne K.J."/>
            <person name="Berg G.M."/>
            <person name="Bertrand E.M."/>
            <person name="Saito M.A."/>
            <person name="Gladyshev V.N."/>
            <person name="Grigoriev I.V."/>
        </authorList>
    </citation>
    <scope>NUCLEOTIDE SEQUENCE [LARGE SCALE GENOMIC DNA]</scope>
    <source>
        <strain evidence="3">CCMP 1984</strain>
    </source>
</reference>
<name>F0XYM9_AURAN</name>
<protein>
    <recommendedName>
        <fullName evidence="4">Carbonic anhydrase</fullName>
    </recommendedName>
</protein>
<dbReference type="SUPFAM" id="SSF51161">
    <property type="entry name" value="Trimeric LpxA-like enzymes"/>
    <property type="match status" value="1"/>
</dbReference>
<dbReference type="RefSeq" id="XP_009032919.1">
    <property type="nucleotide sequence ID" value="XM_009034671.1"/>
</dbReference>
<dbReference type="OrthoDB" id="25818at2759"/>
<evidence type="ECO:0008006" key="4">
    <source>
        <dbReference type="Google" id="ProtNLM"/>
    </source>
</evidence>
<dbReference type="PANTHER" id="PTHR13061:SF29">
    <property type="entry name" value="GAMMA CARBONIC ANHYDRASE-LIKE 1, MITOCHONDRIAL-RELATED"/>
    <property type="match status" value="1"/>
</dbReference>
<proteinExistence type="predicted"/>
<feature type="region of interest" description="Disordered" evidence="1">
    <location>
        <begin position="1"/>
        <end position="31"/>
    </location>
</feature>
<dbReference type="Gene3D" id="2.160.10.10">
    <property type="entry name" value="Hexapeptide repeat proteins"/>
    <property type="match status" value="1"/>
</dbReference>
<dbReference type="InterPro" id="IPR047324">
    <property type="entry name" value="LbH_gamma_CA-like"/>
</dbReference>
<dbReference type="InterPro" id="IPR011004">
    <property type="entry name" value="Trimer_LpxA-like_sf"/>
</dbReference>
<evidence type="ECO:0000313" key="3">
    <source>
        <dbReference type="Proteomes" id="UP000002729"/>
    </source>
</evidence>
<dbReference type="KEGG" id="aaf:AURANDRAFT_20041"/>
<evidence type="ECO:0000313" key="2">
    <source>
        <dbReference type="EMBL" id="EGB11788.1"/>
    </source>
</evidence>
<accession>F0XYM9</accession>
<dbReference type="EMBL" id="GL833121">
    <property type="protein sequence ID" value="EGB11788.1"/>
    <property type="molecule type" value="Genomic_DNA"/>
</dbReference>
<dbReference type="Pfam" id="PF00132">
    <property type="entry name" value="Hexapep"/>
    <property type="match status" value="1"/>
</dbReference>
<dbReference type="InterPro" id="IPR050484">
    <property type="entry name" value="Transf_Hexapept/Carb_Anhydrase"/>
</dbReference>
<feature type="compositionally biased region" description="Low complexity" evidence="1">
    <location>
        <begin position="1"/>
        <end position="16"/>
    </location>
</feature>